<feature type="compositionally biased region" description="Basic and acidic residues" evidence="1">
    <location>
        <begin position="152"/>
        <end position="165"/>
    </location>
</feature>
<dbReference type="AlphaFoldDB" id="A0A7I8DJ72"/>
<feature type="compositionally biased region" description="Basic and acidic residues" evidence="1">
    <location>
        <begin position="103"/>
        <end position="113"/>
    </location>
</feature>
<accession>A0A7I8DJ72</accession>
<protein>
    <submittedName>
        <fullName evidence="3">Uncharacterized protein</fullName>
    </submittedName>
</protein>
<feature type="compositionally biased region" description="Basic and acidic residues" evidence="1">
    <location>
        <begin position="175"/>
        <end position="187"/>
    </location>
</feature>
<evidence type="ECO:0000313" key="3">
    <source>
        <dbReference type="EMBL" id="BCJ98410.1"/>
    </source>
</evidence>
<evidence type="ECO:0000256" key="2">
    <source>
        <dbReference type="SAM" id="Phobius"/>
    </source>
</evidence>
<reference evidence="3 4" key="1">
    <citation type="submission" date="2020-08" db="EMBL/GenBank/DDBJ databases">
        <title>Draft genome sequencing of an Anaerocolumna strain isolated from anoxic soil subjected to BSD treatment.</title>
        <authorList>
            <person name="Uek A."/>
            <person name="Tonouchi A."/>
        </authorList>
    </citation>
    <scope>NUCLEOTIDE SEQUENCE [LARGE SCALE GENOMIC DNA]</scope>
    <source>
        <strain evidence="3 4">CTTW</strain>
    </source>
</reference>
<sequence>MEIKSEIKSKRVSKLTIIAVAVMLITTVIITSLIIFNKNKSTSVNNKHTSLAAKNNEKVKESSKPEKSSNTDTKQDLNLVDYDDIVNLNKSFNNPAVDNNGNEDSKLDPDQTIKDNASTSFDKSNDKSSAVGSSTEKAITNGKSVTIDESSETIKDESKQNEYKGGENQGPIEFFDVKPEKGADVKGDVPASGEHVGKWN</sequence>
<evidence type="ECO:0000313" key="4">
    <source>
        <dbReference type="Proteomes" id="UP000515703"/>
    </source>
</evidence>
<keyword evidence="4" id="KW-1185">Reference proteome</keyword>
<organism evidence="3 4">
    <name type="scientific">Anaerocolumna chitinilytica</name>
    <dbReference type="NCBI Taxonomy" id="1727145"/>
    <lineage>
        <taxon>Bacteria</taxon>
        <taxon>Bacillati</taxon>
        <taxon>Bacillota</taxon>
        <taxon>Clostridia</taxon>
        <taxon>Lachnospirales</taxon>
        <taxon>Lachnospiraceae</taxon>
        <taxon>Anaerocolumna</taxon>
    </lineage>
</organism>
<keyword evidence="2" id="KW-0472">Membrane</keyword>
<keyword evidence="2" id="KW-1133">Transmembrane helix</keyword>
<feature type="region of interest" description="Disordered" evidence="1">
    <location>
        <begin position="47"/>
        <end position="76"/>
    </location>
</feature>
<dbReference type="RefSeq" id="WP_185258739.1">
    <property type="nucleotide sequence ID" value="NZ_AP023368.1"/>
</dbReference>
<proteinExistence type="predicted"/>
<name>A0A7I8DJ72_9FIRM</name>
<feature type="compositionally biased region" description="Polar residues" evidence="1">
    <location>
        <begin position="91"/>
        <end position="102"/>
    </location>
</feature>
<reference evidence="3 4" key="2">
    <citation type="submission" date="2020-08" db="EMBL/GenBank/DDBJ databases">
        <authorList>
            <person name="Ueki A."/>
            <person name="Tonouchi A."/>
        </authorList>
    </citation>
    <scope>NUCLEOTIDE SEQUENCE [LARGE SCALE GENOMIC DNA]</scope>
    <source>
        <strain evidence="3 4">CTTW</strain>
    </source>
</reference>
<feature type="compositionally biased region" description="Basic and acidic residues" evidence="1">
    <location>
        <begin position="55"/>
        <end position="75"/>
    </location>
</feature>
<evidence type="ECO:0000256" key="1">
    <source>
        <dbReference type="SAM" id="MobiDB-lite"/>
    </source>
</evidence>
<dbReference type="EMBL" id="AP023368">
    <property type="protein sequence ID" value="BCJ98410.1"/>
    <property type="molecule type" value="Genomic_DNA"/>
</dbReference>
<feature type="compositionally biased region" description="Polar residues" evidence="1">
    <location>
        <begin position="114"/>
        <end position="148"/>
    </location>
</feature>
<feature type="transmembrane region" description="Helical" evidence="2">
    <location>
        <begin position="12"/>
        <end position="36"/>
    </location>
</feature>
<dbReference type="Proteomes" id="UP000515703">
    <property type="component" value="Chromosome"/>
</dbReference>
<dbReference type="KEGG" id="acht:bsdcttw_14510"/>
<gene>
    <name evidence="3" type="ORF">bsdcttw_14510</name>
</gene>
<keyword evidence="2" id="KW-0812">Transmembrane</keyword>
<feature type="region of interest" description="Disordered" evidence="1">
    <location>
        <begin position="91"/>
        <end position="200"/>
    </location>
</feature>